<dbReference type="InterPro" id="IPR028082">
    <property type="entry name" value="Peripla_BP_I"/>
</dbReference>
<feature type="transmembrane region" description="Helical" evidence="1">
    <location>
        <begin position="7"/>
        <end position="29"/>
    </location>
</feature>
<proteinExistence type="predicted"/>
<sequence length="330" mass="35231">MNWIQRLSRYLISIAGYALSGFLLVWIALSQSTAFAQQKSVFVLGVQDVAANDDIRDGLREGLKWGGFFEGKAFKLTFEEAEPERLKMIMSKAITSKPDAIVAIAPSAIQAAVSTTRHYPVVYINVADSVDAITFSPEDTNASNVTGLTSNVPIARQIAVIKQLVPGARKVGVVYNPNDPASVSKIKELQEQMAKLGLALLDASAARPGDVGAAARSLISRVDAFYSFDDVNVTKSYAALVKVANDAKLPLIASNVNGVRQGATAAIVVTDRDLGVQAGKMLTRILRGTTPVNIKPEIARPLLMLNLNAAQKQGVVVSDALIKSAGEILR</sequence>
<keyword evidence="1" id="KW-0812">Transmembrane</keyword>
<keyword evidence="1" id="KW-1133">Transmembrane helix</keyword>
<accession>A0A6B2QZZ9</accession>
<protein>
    <submittedName>
        <fullName evidence="2">ABC transporter substrate-binding protein</fullName>
    </submittedName>
</protein>
<gene>
    <name evidence="2" type="ORF">G3I67_10340</name>
</gene>
<comment type="caution">
    <text evidence="2">The sequence shown here is derived from an EMBL/GenBank/DDBJ whole genome shotgun (WGS) entry which is preliminary data.</text>
</comment>
<organism evidence="2">
    <name type="scientific">Sheuella amnicola</name>
    <dbReference type="NCBI Taxonomy" id="2707330"/>
    <lineage>
        <taxon>Bacteria</taxon>
        <taxon>Pseudomonadati</taxon>
        <taxon>Pseudomonadota</taxon>
        <taxon>Betaproteobacteria</taxon>
        <taxon>Burkholderiales</taxon>
        <taxon>Alcaligenaceae</taxon>
        <taxon>Sheuella</taxon>
    </lineage>
</organism>
<dbReference type="CDD" id="cd06325">
    <property type="entry name" value="PBP1_ABC_unchar_transporter"/>
    <property type="match status" value="1"/>
</dbReference>
<reference evidence="2" key="1">
    <citation type="submission" date="2020-02" db="EMBL/GenBank/DDBJ databases">
        <authorList>
            <person name="Chen W.-M."/>
        </authorList>
    </citation>
    <scope>NUCLEOTIDE SEQUENCE</scope>
    <source>
        <strain evidence="2">NBD-18</strain>
    </source>
</reference>
<keyword evidence="1" id="KW-0472">Membrane</keyword>
<dbReference type="SUPFAM" id="SSF53822">
    <property type="entry name" value="Periplasmic binding protein-like I"/>
    <property type="match status" value="1"/>
</dbReference>
<dbReference type="PANTHER" id="PTHR35271:SF1">
    <property type="entry name" value="ABC TRANSPORTER, SUBSTRATE-BINDING LIPOPROTEIN"/>
    <property type="match status" value="1"/>
</dbReference>
<dbReference type="AlphaFoldDB" id="A0A6B2QZZ9"/>
<dbReference type="InterPro" id="IPR007487">
    <property type="entry name" value="ABC_transpt-TYRBP-like"/>
</dbReference>
<dbReference type="EMBL" id="JAAGRN010000006">
    <property type="protein sequence ID" value="NDY83631.1"/>
    <property type="molecule type" value="Genomic_DNA"/>
</dbReference>
<evidence type="ECO:0000313" key="2">
    <source>
        <dbReference type="EMBL" id="NDY83631.1"/>
    </source>
</evidence>
<dbReference type="Gene3D" id="3.40.50.2300">
    <property type="match status" value="2"/>
</dbReference>
<dbReference type="PANTHER" id="PTHR35271">
    <property type="entry name" value="ABC TRANSPORTER, SUBSTRATE-BINDING LIPOPROTEIN-RELATED"/>
    <property type="match status" value="1"/>
</dbReference>
<dbReference type="RefSeq" id="WP_163655009.1">
    <property type="nucleotide sequence ID" value="NZ_JAAGRN010000006.1"/>
</dbReference>
<evidence type="ECO:0000256" key="1">
    <source>
        <dbReference type="SAM" id="Phobius"/>
    </source>
</evidence>
<name>A0A6B2QZZ9_9BURK</name>
<dbReference type="Pfam" id="PF04392">
    <property type="entry name" value="ABC_sub_bind"/>
    <property type="match status" value="1"/>
</dbReference>